<gene>
    <name evidence="1" type="ORF">NBG4_160029</name>
</gene>
<proteinExistence type="predicted"/>
<dbReference type="AlphaFoldDB" id="A0A2U3QF98"/>
<name>A0A2U3QF98_9BACT</name>
<dbReference type="EMBL" id="OUUY01000060">
    <property type="protein sequence ID" value="SPQ00064.1"/>
    <property type="molecule type" value="Genomic_DNA"/>
</dbReference>
<evidence type="ECO:0000313" key="1">
    <source>
        <dbReference type="EMBL" id="SPQ00064.1"/>
    </source>
</evidence>
<reference evidence="2" key="1">
    <citation type="submission" date="2018-03" db="EMBL/GenBank/DDBJ databases">
        <authorList>
            <person name="Zecchin S."/>
        </authorList>
    </citation>
    <scope>NUCLEOTIDE SEQUENCE [LARGE SCALE GENOMIC DNA]</scope>
</reference>
<keyword evidence="2" id="KW-1185">Reference proteome</keyword>
<dbReference type="Proteomes" id="UP000245125">
    <property type="component" value="Unassembled WGS sequence"/>
</dbReference>
<protein>
    <submittedName>
        <fullName evidence="1">Uncharacterized protein</fullName>
    </submittedName>
</protein>
<organism evidence="1 2">
    <name type="scientific">Candidatus Sulfobium mesophilum</name>
    <dbReference type="NCBI Taxonomy" id="2016548"/>
    <lineage>
        <taxon>Bacteria</taxon>
        <taxon>Pseudomonadati</taxon>
        <taxon>Nitrospirota</taxon>
        <taxon>Nitrospiria</taxon>
        <taxon>Nitrospirales</taxon>
        <taxon>Nitrospiraceae</taxon>
        <taxon>Candidatus Sulfobium</taxon>
    </lineage>
</organism>
<evidence type="ECO:0000313" key="2">
    <source>
        <dbReference type="Proteomes" id="UP000245125"/>
    </source>
</evidence>
<accession>A0A2U3QF98</accession>
<sequence>MRSAVNLSQGFYHRASVDRSINVQENKLDFKKMFAVLLDFTWNHCLENCRTSVSSSTNQIKNIFSILSGKKGGYRILYQIFLKFFLKH</sequence>